<evidence type="ECO:0000256" key="1">
    <source>
        <dbReference type="SAM" id="MobiDB-lite"/>
    </source>
</evidence>
<feature type="region of interest" description="Disordered" evidence="1">
    <location>
        <begin position="47"/>
        <end position="94"/>
    </location>
</feature>
<comment type="caution">
    <text evidence="2">The sequence shown here is derived from an EMBL/GenBank/DDBJ whole genome shotgun (WGS) entry which is preliminary data.</text>
</comment>
<proteinExistence type="predicted"/>
<feature type="compositionally biased region" description="Basic and acidic residues" evidence="1">
    <location>
        <begin position="72"/>
        <end position="94"/>
    </location>
</feature>
<gene>
    <name evidence="2" type="ORF">BKA59DRAFT_467259</name>
</gene>
<sequence length="154" mass="17727">MGLIGLAIRSLLDGSDRQPRSGGCCNRRNQTQQAYLTQHSQLWAERPNYATHTGRPSCHQRKMERRYQRQIQRAERSQLRAEQRAERDIQKAERRQAGAKLLMSGVQRIGFVGGQANDGSVRETRDIQEEPRDSVYGRHLEKDAPPAYDEVVRK</sequence>
<evidence type="ECO:0000313" key="3">
    <source>
        <dbReference type="Proteomes" id="UP000813427"/>
    </source>
</evidence>
<reference evidence="2" key="1">
    <citation type="journal article" date="2021" name="Nat. Commun.">
        <title>Genetic determinants of endophytism in the Arabidopsis root mycobiome.</title>
        <authorList>
            <person name="Mesny F."/>
            <person name="Miyauchi S."/>
            <person name="Thiergart T."/>
            <person name="Pickel B."/>
            <person name="Atanasova L."/>
            <person name="Karlsson M."/>
            <person name="Huettel B."/>
            <person name="Barry K.W."/>
            <person name="Haridas S."/>
            <person name="Chen C."/>
            <person name="Bauer D."/>
            <person name="Andreopoulos W."/>
            <person name="Pangilinan J."/>
            <person name="LaButti K."/>
            <person name="Riley R."/>
            <person name="Lipzen A."/>
            <person name="Clum A."/>
            <person name="Drula E."/>
            <person name="Henrissat B."/>
            <person name="Kohler A."/>
            <person name="Grigoriev I.V."/>
            <person name="Martin F.M."/>
            <person name="Hacquard S."/>
        </authorList>
    </citation>
    <scope>NUCLEOTIDE SEQUENCE</scope>
    <source>
        <strain evidence="2">MPI-SDFR-AT-0068</strain>
    </source>
</reference>
<feature type="compositionally biased region" description="Basic and acidic residues" evidence="1">
    <location>
        <begin position="120"/>
        <end position="154"/>
    </location>
</feature>
<feature type="region of interest" description="Disordered" evidence="1">
    <location>
        <begin position="112"/>
        <end position="154"/>
    </location>
</feature>
<dbReference type="OrthoDB" id="5086622at2759"/>
<organism evidence="2 3">
    <name type="scientific">Fusarium tricinctum</name>
    <dbReference type="NCBI Taxonomy" id="61284"/>
    <lineage>
        <taxon>Eukaryota</taxon>
        <taxon>Fungi</taxon>
        <taxon>Dikarya</taxon>
        <taxon>Ascomycota</taxon>
        <taxon>Pezizomycotina</taxon>
        <taxon>Sordariomycetes</taxon>
        <taxon>Hypocreomycetidae</taxon>
        <taxon>Hypocreales</taxon>
        <taxon>Nectriaceae</taxon>
        <taxon>Fusarium</taxon>
        <taxon>Fusarium tricinctum species complex</taxon>
    </lineage>
</organism>
<keyword evidence="3" id="KW-1185">Reference proteome</keyword>
<dbReference type="AlphaFoldDB" id="A0A8K0S7X6"/>
<accession>A0A8K0S7X6</accession>
<dbReference type="Proteomes" id="UP000813427">
    <property type="component" value="Unassembled WGS sequence"/>
</dbReference>
<name>A0A8K0S7X6_9HYPO</name>
<dbReference type="EMBL" id="JAGPXF010000002">
    <property type="protein sequence ID" value="KAH7256335.1"/>
    <property type="molecule type" value="Genomic_DNA"/>
</dbReference>
<protein>
    <submittedName>
        <fullName evidence="2">Uncharacterized protein</fullName>
    </submittedName>
</protein>
<evidence type="ECO:0000313" key="2">
    <source>
        <dbReference type="EMBL" id="KAH7256335.1"/>
    </source>
</evidence>